<dbReference type="SUPFAM" id="SSF57924">
    <property type="entry name" value="Inhibitor of apoptosis (IAP) repeat"/>
    <property type="match status" value="2"/>
</dbReference>
<protein>
    <submittedName>
        <fullName evidence="1">Baculoviral IAP repeat-containing protein 3</fullName>
    </submittedName>
</protein>
<dbReference type="PANTHER" id="PTHR10044:SF139">
    <property type="entry name" value="DEATH-ASSOCIATED INHIBITOR OF APOPTOSIS 2"/>
    <property type="match status" value="1"/>
</dbReference>
<dbReference type="GO" id="GO:0005634">
    <property type="term" value="C:nucleus"/>
    <property type="evidence" value="ECO:0007669"/>
    <property type="project" value="TreeGrafter"/>
</dbReference>
<gene>
    <name evidence="1" type="ORF">EAG_03792</name>
</gene>
<dbReference type="Proteomes" id="UP000000311">
    <property type="component" value="Unassembled WGS sequence"/>
</dbReference>
<dbReference type="InterPro" id="IPR001370">
    <property type="entry name" value="BIR_rpt"/>
</dbReference>
<reference evidence="1 2" key="1">
    <citation type="journal article" date="2010" name="Science">
        <title>Genomic comparison of the ants Camponotus floridanus and Harpegnathos saltator.</title>
        <authorList>
            <person name="Bonasio R."/>
            <person name="Zhang G."/>
            <person name="Ye C."/>
            <person name="Mutti N.S."/>
            <person name="Fang X."/>
            <person name="Qin N."/>
            <person name="Donahue G."/>
            <person name="Yang P."/>
            <person name="Li Q."/>
            <person name="Li C."/>
            <person name="Zhang P."/>
            <person name="Huang Z."/>
            <person name="Berger S.L."/>
            <person name="Reinberg D."/>
            <person name="Wang J."/>
            <person name="Liebig J."/>
        </authorList>
    </citation>
    <scope>NUCLEOTIDE SEQUENCE [LARGE SCALE GENOMIC DNA]</scope>
    <source>
        <strain evidence="2">C129</strain>
    </source>
</reference>
<dbReference type="GO" id="GO:0005737">
    <property type="term" value="C:cytoplasm"/>
    <property type="evidence" value="ECO:0007669"/>
    <property type="project" value="TreeGrafter"/>
</dbReference>
<dbReference type="PROSITE" id="PS50143">
    <property type="entry name" value="BIR_REPEAT_2"/>
    <property type="match status" value="2"/>
</dbReference>
<dbReference type="SMART" id="SM00238">
    <property type="entry name" value="BIR"/>
    <property type="match status" value="2"/>
</dbReference>
<evidence type="ECO:0000313" key="1">
    <source>
        <dbReference type="EMBL" id="EFN70603.1"/>
    </source>
</evidence>
<dbReference type="InterPro" id="IPR050784">
    <property type="entry name" value="IAP"/>
</dbReference>
<dbReference type="PANTHER" id="PTHR10044">
    <property type="entry name" value="INHIBITOR OF APOPTOSIS"/>
    <property type="match status" value="1"/>
</dbReference>
<dbReference type="InParanoid" id="E2A7A6"/>
<proteinExistence type="predicted"/>
<dbReference type="Pfam" id="PF00653">
    <property type="entry name" value="BIR"/>
    <property type="match status" value="2"/>
</dbReference>
<sequence>MSAFVDDSDRIDYRFEIVRLHSFMKSVLKRECAQKYAKNGLYYIDKGNKMKCFECGIIIFGMENKDPQEEHKRNYKCRFIREIPFCGNVPIGVDPTTIPQRVPKMEEICKLNESYLILDYEIDVYFEIADVHKRVKIGDVVGARYPDFAYYESRLNSYQLWPVNGLKKEDMAAAGFVCANYEDKVYCFHCSVQMNDWKPHDDPIQIHNIRCPDCKFIKRLVEKRS</sequence>
<dbReference type="STRING" id="104421.E2A7A6"/>
<name>E2A7A6_CAMFO</name>
<dbReference type="CDD" id="cd00022">
    <property type="entry name" value="BIR"/>
    <property type="match status" value="1"/>
</dbReference>
<evidence type="ECO:0000313" key="2">
    <source>
        <dbReference type="Proteomes" id="UP000000311"/>
    </source>
</evidence>
<accession>E2A7A6</accession>
<dbReference type="OrthoDB" id="7543437at2759"/>
<keyword evidence="2" id="KW-1185">Reference proteome</keyword>
<dbReference type="AlphaFoldDB" id="E2A7A6"/>
<dbReference type="Gene3D" id="1.10.1170.10">
    <property type="entry name" value="Inhibitor Of Apoptosis Protein (2mihbC-IAP-1), Chain A"/>
    <property type="match status" value="2"/>
</dbReference>
<organism evidence="2">
    <name type="scientific">Camponotus floridanus</name>
    <name type="common">Florida carpenter ant</name>
    <dbReference type="NCBI Taxonomy" id="104421"/>
    <lineage>
        <taxon>Eukaryota</taxon>
        <taxon>Metazoa</taxon>
        <taxon>Ecdysozoa</taxon>
        <taxon>Arthropoda</taxon>
        <taxon>Hexapoda</taxon>
        <taxon>Insecta</taxon>
        <taxon>Pterygota</taxon>
        <taxon>Neoptera</taxon>
        <taxon>Endopterygota</taxon>
        <taxon>Hymenoptera</taxon>
        <taxon>Apocrita</taxon>
        <taxon>Aculeata</taxon>
        <taxon>Formicoidea</taxon>
        <taxon>Formicidae</taxon>
        <taxon>Formicinae</taxon>
        <taxon>Camponotus</taxon>
    </lineage>
</organism>
<dbReference type="EMBL" id="GL437329">
    <property type="protein sequence ID" value="EFN70603.1"/>
    <property type="molecule type" value="Genomic_DNA"/>
</dbReference>